<gene>
    <name evidence="1" type="ORF">HF1_12520</name>
</gene>
<dbReference type="EMBL" id="FR773153">
    <property type="protein sequence ID" value="CBY93260.1"/>
    <property type="molecule type" value="Genomic_DNA"/>
</dbReference>
<dbReference type="Proteomes" id="UP000008637">
    <property type="component" value="Chromosome"/>
</dbReference>
<accession>E8ZJD9</accession>
<organism evidence="1 2">
    <name type="scientific">Mycoplasma haemofelis (strain Langford 1)</name>
    <name type="common">Haemobartonella felis</name>
    <dbReference type="NCBI Taxonomy" id="941640"/>
    <lineage>
        <taxon>Bacteria</taxon>
        <taxon>Bacillati</taxon>
        <taxon>Mycoplasmatota</taxon>
        <taxon>Mollicutes</taxon>
        <taxon>Mycoplasmataceae</taxon>
        <taxon>Mycoplasma</taxon>
    </lineage>
</organism>
<protein>
    <submittedName>
        <fullName evidence="1">Uncharacterized protein</fullName>
    </submittedName>
</protein>
<reference evidence="1 2" key="1">
    <citation type="journal article" date="2011" name="J. Bacteriol.">
        <title>Complete genome sequence of Mycoplasma haemofelis, a hemotropic mycoplasma.</title>
        <authorList>
            <person name="Barker E.N."/>
            <person name="Helps C.R."/>
            <person name="Peters I.R."/>
            <person name="Darby A.C."/>
            <person name="Radford A.D."/>
            <person name="Tasker S."/>
        </authorList>
    </citation>
    <scope>NUCLEOTIDE SEQUENCE [LARGE SCALE GENOMIC DNA]</scope>
    <source>
        <strain evidence="1 2">Langford 1</strain>
    </source>
</reference>
<dbReference type="AlphaFoldDB" id="E8ZJD9"/>
<keyword evidence="2" id="KW-1185">Reference proteome</keyword>
<dbReference type="OrthoDB" id="9854867at2"/>
<proteinExistence type="predicted"/>
<name>E8ZJD9_MYCHL</name>
<dbReference type="HOGENOM" id="CLU_149302_0_0_14"/>
<evidence type="ECO:0000313" key="2">
    <source>
        <dbReference type="Proteomes" id="UP000008637"/>
    </source>
</evidence>
<sequence>MDSSLASKALLGTLGVGAAGTTAAAGYKVLSKSNKNEEKSKEAQKPTFSVADLLKKDKTKELLVKEGKNGEDADWKKAWSNYKSKNSSVTVNGLDPLGIADFISKKSDEKAPDDFLNKCDLESKKQVHSDKDEAYVKVSTWCTKEVTSVQS</sequence>
<dbReference type="KEGG" id="mha:HF1_12520"/>
<evidence type="ECO:0000313" key="1">
    <source>
        <dbReference type="EMBL" id="CBY93260.1"/>
    </source>
</evidence>